<dbReference type="EC" id="2.3.3.13" evidence="3"/>
<dbReference type="Gene3D" id="3.20.20.70">
    <property type="entry name" value="Aldolase class I"/>
    <property type="match status" value="1"/>
</dbReference>
<keyword evidence="4" id="KW-0808">Transferase</keyword>
<dbReference type="PROSITE" id="PS50991">
    <property type="entry name" value="PYR_CT"/>
    <property type="match status" value="1"/>
</dbReference>
<dbReference type="PROSITE" id="PS00816">
    <property type="entry name" value="AIPM_HOMOCIT_SYNTH_2"/>
    <property type="match status" value="1"/>
</dbReference>
<dbReference type="Proteomes" id="UP000034680">
    <property type="component" value="Unassembled WGS sequence"/>
</dbReference>
<evidence type="ECO:0000259" key="6">
    <source>
        <dbReference type="PROSITE" id="PS50991"/>
    </source>
</evidence>
<reference evidence="7 8" key="1">
    <citation type="submission" date="2015-05" db="EMBL/GenBank/DDBJ databases">
        <title>Distinctive expansion of gene families associated with plant cell wall degradation and secondary metabolism in the genomes of grapevine trunk pathogens.</title>
        <authorList>
            <person name="Lawrence D.P."/>
            <person name="Travadon R."/>
            <person name="Rolshausen P.E."/>
            <person name="Baumgartner K."/>
        </authorList>
    </citation>
    <scope>NUCLEOTIDE SEQUENCE [LARGE SCALE GENOMIC DNA]</scope>
    <source>
        <strain evidence="7">DA912</strain>
    </source>
</reference>
<dbReference type="InterPro" id="IPR013785">
    <property type="entry name" value="Aldolase_TIM"/>
</dbReference>
<comment type="catalytic activity">
    <reaction evidence="1">
        <text>3-methyl-2-oxobutanoate + acetyl-CoA + H2O = (2S)-2-isopropylmalate + CoA + H(+)</text>
        <dbReference type="Rhea" id="RHEA:21524"/>
        <dbReference type="ChEBI" id="CHEBI:1178"/>
        <dbReference type="ChEBI" id="CHEBI:11851"/>
        <dbReference type="ChEBI" id="CHEBI:15377"/>
        <dbReference type="ChEBI" id="CHEBI:15378"/>
        <dbReference type="ChEBI" id="CHEBI:57287"/>
        <dbReference type="ChEBI" id="CHEBI:57288"/>
        <dbReference type="EC" id="2.3.3.13"/>
    </reaction>
</comment>
<dbReference type="OrthoDB" id="418791at2759"/>
<evidence type="ECO:0000313" key="7">
    <source>
        <dbReference type="EMBL" id="KKY33119.1"/>
    </source>
</evidence>
<dbReference type="InterPro" id="IPR054692">
    <property type="entry name" value="LeuA-like_post-cat"/>
</dbReference>
<evidence type="ECO:0000256" key="3">
    <source>
        <dbReference type="ARBA" id="ARBA00012973"/>
    </source>
</evidence>
<organism evidence="7 8">
    <name type="scientific">Diaporthe ampelina</name>
    <dbReference type="NCBI Taxonomy" id="1214573"/>
    <lineage>
        <taxon>Eukaryota</taxon>
        <taxon>Fungi</taxon>
        <taxon>Dikarya</taxon>
        <taxon>Ascomycota</taxon>
        <taxon>Pezizomycotina</taxon>
        <taxon>Sordariomycetes</taxon>
        <taxon>Sordariomycetidae</taxon>
        <taxon>Diaporthales</taxon>
        <taxon>Diaporthaceae</taxon>
        <taxon>Diaporthe</taxon>
    </lineage>
</organism>
<comment type="similarity">
    <text evidence="2">Belongs to the alpha-IPM synthase/homocitrate synthase family. LeuA type 2 subfamily.</text>
</comment>
<dbReference type="PANTHER" id="PTHR46911:SF1">
    <property type="entry name" value="2-ISOPROPYLMALATE SYNTHASE"/>
    <property type="match status" value="1"/>
</dbReference>
<feature type="region of interest" description="Disordered" evidence="5">
    <location>
        <begin position="305"/>
        <end position="324"/>
    </location>
</feature>
<dbReference type="InterPro" id="IPR002034">
    <property type="entry name" value="AIPM/Hcit_synth_CS"/>
</dbReference>
<evidence type="ECO:0000256" key="4">
    <source>
        <dbReference type="ARBA" id="ARBA00022679"/>
    </source>
</evidence>
<dbReference type="Pfam" id="PF00682">
    <property type="entry name" value="HMGL-like"/>
    <property type="match status" value="1"/>
</dbReference>
<dbReference type="InterPro" id="IPR000891">
    <property type="entry name" value="PYR_CT"/>
</dbReference>
<feature type="compositionally biased region" description="Gly residues" evidence="5">
    <location>
        <begin position="312"/>
        <end position="321"/>
    </location>
</feature>
<dbReference type="NCBIfam" id="NF002991">
    <property type="entry name" value="PRK03739.1"/>
    <property type="match status" value="1"/>
</dbReference>
<evidence type="ECO:0000256" key="2">
    <source>
        <dbReference type="ARBA" id="ARBA00009767"/>
    </source>
</evidence>
<dbReference type="Gene3D" id="3.30.160.270">
    <property type="match status" value="1"/>
</dbReference>
<comment type="caution">
    <text evidence="7">The sequence shown here is derived from an EMBL/GenBank/DDBJ whole genome shotgun (WGS) entry which is preliminary data.</text>
</comment>
<dbReference type="GO" id="GO:0003852">
    <property type="term" value="F:2-isopropylmalate synthase activity"/>
    <property type="evidence" value="ECO:0007669"/>
    <property type="project" value="UniProtKB-EC"/>
</dbReference>
<evidence type="ECO:0000313" key="8">
    <source>
        <dbReference type="Proteomes" id="UP000034680"/>
    </source>
</evidence>
<evidence type="ECO:0000256" key="5">
    <source>
        <dbReference type="SAM" id="MobiDB-lite"/>
    </source>
</evidence>
<dbReference type="GO" id="GO:0005739">
    <property type="term" value="C:mitochondrion"/>
    <property type="evidence" value="ECO:0007669"/>
    <property type="project" value="TreeGrafter"/>
</dbReference>
<dbReference type="PANTHER" id="PTHR46911">
    <property type="match status" value="1"/>
</dbReference>
<gene>
    <name evidence="7" type="ORF">UCDDA912_g06917</name>
</gene>
<dbReference type="STRING" id="1214573.A0A0G2FG80"/>
<protein>
    <recommendedName>
        <fullName evidence="3">2-isopropylmalate synthase</fullName>
        <ecNumber evidence="3">2.3.3.13</ecNumber>
    </recommendedName>
</protein>
<keyword evidence="8" id="KW-1185">Reference proteome</keyword>
<accession>A0A0G2FG80</accession>
<proteinExistence type="inferred from homology"/>
<evidence type="ECO:0000256" key="1">
    <source>
        <dbReference type="ARBA" id="ARBA00000064"/>
    </source>
</evidence>
<dbReference type="InterPro" id="IPR036230">
    <property type="entry name" value="LeuA_allosteric_dom_sf"/>
</dbReference>
<feature type="domain" description="Pyruvate carboxyltransferase" evidence="6">
    <location>
        <begin position="166"/>
        <end position="264"/>
    </location>
</feature>
<name>A0A0G2FG80_9PEZI</name>
<dbReference type="Pfam" id="PF22615">
    <property type="entry name" value="IPMS_D2"/>
    <property type="match status" value="1"/>
</dbReference>
<dbReference type="SUPFAM" id="SSF89000">
    <property type="entry name" value="post-HMGL domain-like"/>
    <property type="match status" value="1"/>
</dbReference>
<dbReference type="AlphaFoldDB" id="A0A0G2FG80"/>
<dbReference type="GO" id="GO:0009098">
    <property type="term" value="P:L-leucine biosynthetic process"/>
    <property type="evidence" value="ECO:0007669"/>
    <property type="project" value="TreeGrafter"/>
</dbReference>
<reference evidence="7 8" key="2">
    <citation type="submission" date="2015-05" db="EMBL/GenBank/DDBJ databases">
        <authorList>
            <person name="Morales-Cruz A."/>
            <person name="Amrine K.C."/>
            <person name="Cantu D."/>
        </authorList>
    </citation>
    <scope>NUCLEOTIDE SEQUENCE [LARGE SCALE GENOMIC DNA]</scope>
    <source>
        <strain evidence="7">DA912</strain>
    </source>
</reference>
<dbReference type="EMBL" id="LCUC01000257">
    <property type="protein sequence ID" value="KKY33119.1"/>
    <property type="molecule type" value="Genomic_DNA"/>
</dbReference>
<dbReference type="SUPFAM" id="SSF51569">
    <property type="entry name" value="Aldolase"/>
    <property type="match status" value="1"/>
</dbReference>
<sequence>MTIDQKLAFFKLLVKIGFKEIEVSTPTASDTEFNFTRLLIETPGLVPDDVWLQVLCPCRLDMIRQTVGSLRGANKAIISLYFASSPAMLDIVFGGMTHGEVLDRVTEAVAYCRSVTRDADPSTRWTLMFSPEAFSASDPVWCAQMCDTARAAWGPTTGPDDDPVILTLPATVEVSSPNVYADQVELFASSLSDRGEGACVSLHVHNDRGCAVAAAELGQLAGATRVEGCLFGNGERAGNVDLVTLALNLYSQGVDPRLDFSDVAGVRALVEDITAIRVHPRAPYAGELYFTAYSGAHQDAISKGLARSKQGGEPGPGGPGGRQQQHVWRVPYLPMDPEDLGSSHDSIIRLNSQSGKGGVAWTLAQELSLHQVPRGMQLEFSRAVKRASELAGGIVSPRDVADLFLERYFVSVPDPRIRSASVERVGGRENLDLLEHASNIEP</sequence>